<gene>
    <name evidence="2" type="ORF">BC938DRAFT_475217</name>
</gene>
<proteinExistence type="predicted"/>
<reference evidence="2 3" key="1">
    <citation type="journal article" date="2018" name="New Phytol.">
        <title>Phylogenomics of Endogonaceae and evolution of mycorrhizas within Mucoromycota.</title>
        <authorList>
            <person name="Chang Y."/>
            <person name="Desiro A."/>
            <person name="Na H."/>
            <person name="Sandor L."/>
            <person name="Lipzen A."/>
            <person name="Clum A."/>
            <person name="Barry K."/>
            <person name="Grigoriev I.V."/>
            <person name="Martin F.M."/>
            <person name="Stajich J.E."/>
            <person name="Smith M.E."/>
            <person name="Bonito G."/>
            <person name="Spatafora J.W."/>
        </authorList>
    </citation>
    <scope>NUCLEOTIDE SEQUENCE [LARGE SCALE GENOMIC DNA]</scope>
    <source>
        <strain evidence="2 3">AD002</strain>
    </source>
</reference>
<organism evidence="2 3">
    <name type="scientific">Jimgerdemannia flammicorona</name>
    <dbReference type="NCBI Taxonomy" id="994334"/>
    <lineage>
        <taxon>Eukaryota</taxon>
        <taxon>Fungi</taxon>
        <taxon>Fungi incertae sedis</taxon>
        <taxon>Mucoromycota</taxon>
        <taxon>Mucoromycotina</taxon>
        <taxon>Endogonomycetes</taxon>
        <taxon>Endogonales</taxon>
        <taxon>Endogonaceae</taxon>
        <taxon>Jimgerdemannia</taxon>
    </lineage>
</organism>
<sequence length="467" mass="51957">MSFQRVSFQNEIREIPVRRVATEPFILFPDIHAFFPHVTALLSDGRPVPVAVDLTSGIPLLPLRVPVQAEDADRTWEAYRPSTEAMPGDVFAERLDSLENKFCEILRRLDRILPTEEQFSNGPVHYVVFNPGSSQSIPSTQSIDGHEMARHAEDEDDDEPAELDVLGPYPDAPGDHVTAPHEPPRSPGSPMDDQRFTEEYAEKVSSSADPAIVTSSIQGTLPSPPSTPAPDITDATSTPPTPPSSNLSTPTRPANSPLVQLAHIISPSAGDAPPGYDTPPSYEHSIAQTIRSLMSHLLSYEEHIPPRYKAPRWPATRGVWRSRSPTTIEQFAYQLVELEMALLWTAVAQTWVEERETWLGLVVNARTERHLAGALVSLERYTVVCDEGWVGMRDRWVSELLEMVMVPLVAGSMSRRTINMWVVAEAASLVGSNRCSNDLWWGGTLPRDSRLVRLDALYRTKYGVLRF</sequence>
<feature type="region of interest" description="Disordered" evidence="1">
    <location>
        <begin position="215"/>
        <end position="254"/>
    </location>
</feature>
<evidence type="ECO:0000313" key="3">
    <source>
        <dbReference type="Proteomes" id="UP000274822"/>
    </source>
</evidence>
<feature type="compositionally biased region" description="Polar residues" evidence="1">
    <location>
        <begin position="131"/>
        <end position="143"/>
    </location>
</feature>
<evidence type="ECO:0000313" key="2">
    <source>
        <dbReference type="EMBL" id="RUS32506.1"/>
    </source>
</evidence>
<dbReference type="EMBL" id="RBNJ01002007">
    <property type="protein sequence ID" value="RUS32506.1"/>
    <property type="molecule type" value="Genomic_DNA"/>
</dbReference>
<protein>
    <submittedName>
        <fullName evidence="2">Uncharacterized protein</fullName>
    </submittedName>
</protein>
<feature type="compositionally biased region" description="Basic and acidic residues" evidence="1">
    <location>
        <begin position="144"/>
        <end position="153"/>
    </location>
</feature>
<feature type="region of interest" description="Disordered" evidence="1">
    <location>
        <begin position="130"/>
        <end position="193"/>
    </location>
</feature>
<keyword evidence="3" id="KW-1185">Reference proteome</keyword>
<dbReference type="Proteomes" id="UP000274822">
    <property type="component" value="Unassembled WGS sequence"/>
</dbReference>
<feature type="compositionally biased region" description="Low complexity" evidence="1">
    <location>
        <begin position="229"/>
        <end position="251"/>
    </location>
</feature>
<name>A0A433QRU8_9FUNG</name>
<evidence type="ECO:0000256" key="1">
    <source>
        <dbReference type="SAM" id="MobiDB-lite"/>
    </source>
</evidence>
<accession>A0A433QRU8</accession>
<dbReference type="AlphaFoldDB" id="A0A433QRU8"/>
<comment type="caution">
    <text evidence="2">The sequence shown here is derived from an EMBL/GenBank/DDBJ whole genome shotgun (WGS) entry which is preliminary data.</text>
</comment>